<dbReference type="InterPro" id="IPR011877">
    <property type="entry name" value="Ribokinase"/>
</dbReference>
<evidence type="ECO:0000256" key="9">
    <source>
        <dbReference type="HAMAP-Rule" id="MF_01987"/>
    </source>
</evidence>
<dbReference type="GO" id="GO:0005524">
    <property type="term" value="F:ATP binding"/>
    <property type="evidence" value="ECO:0007669"/>
    <property type="project" value="UniProtKB-UniRule"/>
</dbReference>
<comment type="catalytic activity">
    <reaction evidence="9">
        <text>D-ribose + ATP = D-ribose 5-phosphate + ADP + H(+)</text>
        <dbReference type="Rhea" id="RHEA:13697"/>
        <dbReference type="ChEBI" id="CHEBI:15378"/>
        <dbReference type="ChEBI" id="CHEBI:30616"/>
        <dbReference type="ChEBI" id="CHEBI:47013"/>
        <dbReference type="ChEBI" id="CHEBI:78346"/>
        <dbReference type="ChEBI" id="CHEBI:456216"/>
        <dbReference type="EC" id="2.7.1.15"/>
    </reaction>
</comment>
<feature type="binding site" evidence="9">
    <location>
        <position position="278"/>
    </location>
    <ligand>
        <name>K(+)</name>
        <dbReference type="ChEBI" id="CHEBI:29103"/>
    </ligand>
</feature>
<feature type="active site" description="Proton acceptor" evidence="9">
    <location>
        <position position="243"/>
    </location>
</feature>
<keyword evidence="6 9" id="KW-0460">Magnesium</keyword>
<comment type="pathway">
    <text evidence="9">Carbohydrate metabolism; D-ribose degradation; D-ribose 5-phosphate from beta-D-ribopyranose: step 2/2.</text>
</comment>
<dbReference type="GO" id="GO:0005737">
    <property type="term" value="C:cytoplasm"/>
    <property type="evidence" value="ECO:0007669"/>
    <property type="project" value="UniProtKB-SubCell"/>
</dbReference>
<keyword evidence="8 9" id="KW-0119">Carbohydrate metabolism</keyword>
<accession>A0A858BR40</accession>
<name>A0A858BR40_9FIRM</name>
<feature type="binding site" evidence="9">
    <location>
        <begin position="38"/>
        <end position="42"/>
    </location>
    <ligand>
        <name>substrate</name>
    </ligand>
</feature>
<evidence type="ECO:0000256" key="4">
    <source>
        <dbReference type="ARBA" id="ARBA00022777"/>
    </source>
</evidence>
<dbReference type="InterPro" id="IPR029056">
    <property type="entry name" value="Ribokinase-like"/>
</dbReference>
<dbReference type="InterPro" id="IPR011611">
    <property type="entry name" value="PfkB_dom"/>
</dbReference>
<dbReference type="Pfam" id="PF00294">
    <property type="entry name" value="PfkB"/>
    <property type="match status" value="1"/>
</dbReference>
<feature type="domain" description="Carbohydrate kinase PfkB" evidence="10">
    <location>
        <begin position="2"/>
        <end position="284"/>
    </location>
</feature>
<dbReference type="UniPathway" id="UPA00916">
    <property type="reaction ID" value="UER00889"/>
</dbReference>
<feature type="binding site" evidence="9">
    <location>
        <position position="239"/>
    </location>
    <ligand>
        <name>K(+)</name>
        <dbReference type="ChEBI" id="CHEBI:29103"/>
    </ligand>
</feature>
<reference evidence="11 12" key="1">
    <citation type="submission" date="2020-02" db="EMBL/GenBank/DDBJ databases">
        <authorList>
            <person name="Kim Y.B."/>
            <person name="Roh S.W."/>
        </authorList>
    </citation>
    <scope>NUCLEOTIDE SEQUENCE [LARGE SCALE GENOMIC DNA]</scope>
    <source>
        <strain evidence="11 12">DSM 103574</strain>
    </source>
</reference>
<feature type="binding site" evidence="9">
    <location>
        <position position="136"/>
    </location>
    <ligand>
        <name>substrate</name>
    </ligand>
</feature>
<comment type="subcellular location">
    <subcellularLocation>
        <location evidence="9">Cytoplasm</location>
    </subcellularLocation>
</comment>
<feature type="binding site" evidence="9">
    <location>
        <begin position="242"/>
        <end position="243"/>
    </location>
    <ligand>
        <name>ATP</name>
        <dbReference type="ChEBI" id="CHEBI:30616"/>
    </ligand>
</feature>
<evidence type="ECO:0000313" key="12">
    <source>
        <dbReference type="Proteomes" id="UP000466848"/>
    </source>
</evidence>
<feature type="binding site" evidence="9">
    <location>
        <begin position="10"/>
        <end position="12"/>
    </location>
    <ligand>
        <name>substrate</name>
    </ligand>
</feature>
<keyword evidence="7 9" id="KW-0630">Potassium</keyword>
<dbReference type="GO" id="GO:0019303">
    <property type="term" value="P:D-ribose catabolic process"/>
    <property type="evidence" value="ECO:0007669"/>
    <property type="project" value="UniProtKB-UniRule"/>
</dbReference>
<comment type="caution">
    <text evidence="9">Lacks conserved residue(s) required for the propagation of feature annotation.</text>
</comment>
<comment type="subunit">
    <text evidence="9">Homodimer.</text>
</comment>
<evidence type="ECO:0000259" key="10">
    <source>
        <dbReference type="Pfam" id="PF00294"/>
    </source>
</evidence>
<keyword evidence="3 9" id="KW-0547">Nucleotide-binding</keyword>
<comment type="activity regulation">
    <text evidence="9">Activated by a monovalent cation that binds near, but not in, the active site. The most likely occupant of the site in vivo is potassium. Ion binding induces a conformational change that may alter substrate affinity.</text>
</comment>
<dbReference type="GO" id="GO:0004747">
    <property type="term" value="F:ribokinase activity"/>
    <property type="evidence" value="ECO:0007669"/>
    <property type="project" value="UniProtKB-UniRule"/>
</dbReference>
<dbReference type="KEGG" id="abut:Ami103574_01095"/>
<comment type="similarity">
    <text evidence="9">Belongs to the carbohydrate kinase PfkB family. Ribokinase subfamily.</text>
</comment>
<dbReference type="SUPFAM" id="SSF53613">
    <property type="entry name" value="Ribokinase-like"/>
    <property type="match status" value="1"/>
</dbReference>
<dbReference type="PRINTS" id="PR00990">
    <property type="entry name" value="RIBOKINASE"/>
</dbReference>
<evidence type="ECO:0000313" key="11">
    <source>
        <dbReference type="EMBL" id="QIB67987.1"/>
    </source>
</evidence>
<evidence type="ECO:0000256" key="1">
    <source>
        <dbReference type="ARBA" id="ARBA00022679"/>
    </source>
</evidence>
<dbReference type="GO" id="GO:0046872">
    <property type="term" value="F:metal ion binding"/>
    <property type="evidence" value="ECO:0007669"/>
    <property type="project" value="UniProtKB-KW"/>
</dbReference>
<keyword evidence="9" id="KW-0963">Cytoplasm</keyword>
<dbReference type="AlphaFoldDB" id="A0A858BR40"/>
<feature type="binding site" evidence="9">
    <location>
        <position position="282"/>
    </location>
    <ligand>
        <name>K(+)</name>
        <dbReference type="ChEBI" id="CHEBI:29103"/>
    </ligand>
</feature>
<keyword evidence="2 9" id="KW-0479">Metal-binding</keyword>
<feature type="binding site" evidence="9">
    <location>
        <position position="273"/>
    </location>
    <ligand>
        <name>K(+)</name>
        <dbReference type="ChEBI" id="CHEBI:29103"/>
    </ligand>
</feature>
<evidence type="ECO:0000256" key="3">
    <source>
        <dbReference type="ARBA" id="ARBA00022741"/>
    </source>
</evidence>
<dbReference type="RefSeq" id="WP_163064907.1">
    <property type="nucleotide sequence ID" value="NZ_CP048649.1"/>
</dbReference>
<evidence type="ECO:0000256" key="2">
    <source>
        <dbReference type="ARBA" id="ARBA00022723"/>
    </source>
</evidence>
<comment type="function">
    <text evidence="9">Catalyzes the phosphorylation of ribose at O-5 in a reaction requiring ATP and magnesium. The resulting D-ribose-5-phosphate can then be used either for sythesis of nucleotides, histidine, and tryptophan, or as a component of the pentose phosphate pathway.</text>
</comment>
<dbReference type="InterPro" id="IPR002139">
    <property type="entry name" value="Ribo/fructo_kinase"/>
</dbReference>
<keyword evidence="12" id="KW-1185">Reference proteome</keyword>
<dbReference type="CDD" id="cd01174">
    <property type="entry name" value="ribokinase"/>
    <property type="match status" value="1"/>
</dbReference>
<feature type="binding site" evidence="9">
    <location>
        <position position="243"/>
    </location>
    <ligand>
        <name>substrate</name>
    </ligand>
</feature>
<keyword evidence="5 9" id="KW-0067">ATP-binding</keyword>
<proteinExistence type="inferred from homology"/>
<dbReference type="PANTHER" id="PTHR10584">
    <property type="entry name" value="SUGAR KINASE"/>
    <property type="match status" value="1"/>
</dbReference>
<keyword evidence="1 9" id="KW-0808">Transferase</keyword>
<organism evidence="11 12">
    <name type="scientific">Aminipila butyrica</name>
    <dbReference type="NCBI Taxonomy" id="433296"/>
    <lineage>
        <taxon>Bacteria</taxon>
        <taxon>Bacillati</taxon>
        <taxon>Bacillota</taxon>
        <taxon>Clostridia</taxon>
        <taxon>Peptostreptococcales</taxon>
        <taxon>Anaerovoracaceae</taxon>
        <taxon>Aminipila</taxon>
    </lineage>
</organism>
<feature type="binding site" evidence="9">
    <location>
        <begin position="211"/>
        <end position="216"/>
    </location>
    <ligand>
        <name>ATP</name>
        <dbReference type="ChEBI" id="CHEBI:30616"/>
    </ligand>
</feature>
<protein>
    <recommendedName>
        <fullName evidence="9">Ribokinase</fullName>
        <shortName evidence="9">RK</shortName>
        <ecNumber evidence="9">2.7.1.15</ecNumber>
    </recommendedName>
</protein>
<dbReference type="Gene3D" id="3.40.1190.20">
    <property type="match status" value="1"/>
</dbReference>
<dbReference type="PANTHER" id="PTHR10584:SF166">
    <property type="entry name" value="RIBOKINASE"/>
    <property type="match status" value="1"/>
</dbReference>
<keyword evidence="4 9" id="KW-0418">Kinase</keyword>
<feature type="binding site" evidence="9">
    <location>
        <position position="179"/>
    </location>
    <ligand>
        <name>ATP</name>
        <dbReference type="ChEBI" id="CHEBI:30616"/>
    </ligand>
</feature>
<dbReference type="EC" id="2.7.1.15" evidence="9"/>
<evidence type="ECO:0000256" key="7">
    <source>
        <dbReference type="ARBA" id="ARBA00022958"/>
    </source>
</evidence>
<dbReference type="Proteomes" id="UP000466848">
    <property type="component" value="Chromosome"/>
</dbReference>
<evidence type="ECO:0000256" key="5">
    <source>
        <dbReference type="ARBA" id="ARBA00022840"/>
    </source>
</evidence>
<evidence type="ECO:0000256" key="8">
    <source>
        <dbReference type="ARBA" id="ARBA00023277"/>
    </source>
</evidence>
<feature type="binding site" evidence="9">
    <location>
        <position position="237"/>
    </location>
    <ligand>
        <name>K(+)</name>
        <dbReference type="ChEBI" id="CHEBI:29103"/>
    </ligand>
</feature>
<evidence type="ECO:0000256" key="6">
    <source>
        <dbReference type="ARBA" id="ARBA00022842"/>
    </source>
</evidence>
<sequence length="298" mass="32194">MKVLNFGSLNIDWVYNVDHFVRPGETMSALEVARYCGGKGSNQSVALAKAGASVFHAGGIGSDGLFLKENLAENGVNVEFVQEMDVPTGNAFIQVDRSGQNCIILFGGANQQITPSFAQEVLGTFAAGDMLILQNEISSLKEIVDMAYDQGMQIVLNPSPMDEKIHQLDLSKITYFLMNEIEGEEITGSNQPEEILDIMIQRYPQSRVVLTLGDKGVRYAEGNKRISWGSYEVPVVDTTSAGDTFTGYFISALTANLQVEQALERASKAAALAVSSKGASISIPLPAQVDNCQLSLKK</sequence>
<gene>
    <name evidence="9" type="primary">rbsK</name>
    <name evidence="11" type="ORF">Ami103574_01095</name>
</gene>
<dbReference type="EMBL" id="CP048649">
    <property type="protein sequence ID" value="QIB67987.1"/>
    <property type="molecule type" value="Genomic_DNA"/>
</dbReference>
<dbReference type="HAMAP" id="MF_01987">
    <property type="entry name" value="Ribokinase"/>
    <property type="match status" value="1"/>
</dbReference>
<comment type="cofactor">
    <cofactor evidence="9">
        <name>Mg(2+)</name>
        <dbReference type="ChEBI" id="CHEBI:18420"/>
    </cofactor>
    <text evidence="9">Requires a divalent cation, most likely magnesium in vivo, as an electrophilic catalyst to aid phosphoryl group transfer. It is the chelate of the metal and the nucleotide that is the actual substrate.</text>
</comment>
<feature type="binding site" evidence="9">
    <location>
        <position position="276"/>
    </location>
    <ligand>
        <name>K(+)</name>
        <dbReference type="ChEBI" id="CHEBI:29103"/>
    </ligand>
</feature>